<comment type="caution">
    <text evidence="2">The sequence shown here is derived from an EMBL/GenBank/DDBJ whole genome shotgun (WGS) entry which is preliminary data.</text>
</comment>
<evidence type="ECO:0000313" key="3">
    <source>
        <dbReference type="Proteomes" id="UP000789396"/>
    </source>
</evidence>
<protein>
    <submittedName>
        <fullName evidence="2">16618_t:CDS:1</fullName>
    </submittedName>
</protein>
<accession>A0A9N9DIY1</accession>
<gene>
    <name evidence="2" type="ORF">RFULGI_LOCUS7953</name>
</gene>
<sequence length="44" mass="4902">MHHTNSYHATHATTHATRSHEIPTPPECFAVAQKSENTQKPGLH</sequence>
<dbReference type="EMBL" id="CAJVPZ010012183">
    <property type="protein sequence ID" value="CAG8637396.1"/>
    <property type="molecule type" value="Genomic_DNA"/>
</dbReference>
<dbReference type="Proteomes" id="UP000789396">
    <property type="component" value="Unassembled WGS sequence"/>
</dbReference>
<keyword evidence="3" id="KW-1185">Reference proteome</keyword>
<evidence type="ECO:0000313" key="2">
    <source>
        <dbReference type="EMBL" id="CAG8637396.1"/>
    </source>
</evidence>
<dbReference type="AlphaFoldDB" id="A0A9N9DIY1"/>
<feature type="compositionally biased region" description="Polar residues" evidence="1">
    <location>
        <begin position="34"/>
        <end position="44"/>
    </location>
</feature>
<feature type="compositionally biased region" description="Low complexity" evidence="1">
    <location>
        <begin position="1"/>
        <end position="16"/>
    </location>
</feature>
<proteinExistence type="predicted"/>
<evidence type="ECO:0000256" key="1">
    <source>
        <dbReference type="SAM" id="MobiDB-lite"/>
    </source>
</evidence>
<name>A0A9N9DIY1_9GLOM</name>
<organism evidence="2 3">
    <name type="scientific">Racocetra fulgida</name>
    <dbReference type="NCBI Taxonomy" id="60492"/>
    <lineage>
        <taxon>Eukaryota</taxon>
        <taxon>Fungi</taxon>
        <taxon>Fungi incertae sedis</taxon>
        <taxon>Mucoromycota</taxon>
        <taxon>Glomeromycotina</taxon>
        <taxon>Glomeromycetes</taxon>
        <taxon>Diversisporales</taxon>
        <taxon>Gigasporaceae</taxon>
        <taxon>Racocetra</taxon>
    </lineage>
</organism>
<reference evidence="2" key="1">
    <citation type="submission" date="2021-06" db="EMBL/GenBank/DDBJ databases">
        <authorList>
            <person name="Kallberg Y."/>
            <person name="Tangrot J."/>
            <person name="Rosling A."/>
        </authorList>
    </citation>
    <scope>NUCLEOTIDE SEQUENCE</scope>
    <source>
        <strain evidence="2">IN212</strain>
    </source>
</reference>
<feature type="non-terminal residue" evidence="2">
    <location>
        <position position="44"/>
    </location>
</feature>
<feature type="region of interest" description="Disordered" evidence="1">
    <location>
        <begin position="1"/>
        <end position="44"/>
    </location>
</feature>